<dbReference type="InterPro" id="IPR011250">
    <property type="entry name" value="OMP/PagP_B-barrel"/>
</dbReference>
<dbReference type="AlphaFoldDB" id="A0A1H6U1K4"/>
<sequence>MRHTRAIGLFLLVGFVVFPDARGQRLTRFAMEGQTSWILPHSEELVPISQSHPQGIRLSYEKLSLEKSTWENCNCFYLWGGELGYTNFNNPTVLGDAFFFSGFFEPVLWRRADWQLRLKATLGMTYLTKVYDVNSNPKNTFFSSPLSFLLAVAPKVSYQVSENWEVFLSGHYNHISNGGQRQPNRGMNFPGFGLGVGYWLEQPVFPAHKKPVLRHRLSFLLESFGTFRDNPADTGRVPALGISMDLIHTLTRINQLGLGTELSWDQSLSSRAETQGFVPAAFLSHHWVFGRVDFSQRMGLYLTDPAFIGQNHRFFQRYALSYWFPTGFVFGVDLKAHGHVAENIGLRLGWLF</sequence>
<evidence type="ECO:0000313" key="1">
    <source>
        <dbReference type="EMBL" id="SEI84374.1"/>
    </source>
</evidence>
<dbReference type="OrthoDB" id="627554at2"/>
<dbReference type="SUPFAM" id="SSF56925">
    <property type="entry name" value="OMPA-like"/>
    <property type="match status" value="1"/>
</dbReference>
<dbReference type="Gene3D" id="2.40.160.20">
    <property type="match status" value="1"/>
</dbReference>
<keyword evidence="2" id="KW-1185">Reference proteome</keyword>
<dbReference type="EMBL" id="FNZH01000001">
    <property type="protein sequence ID" value="SEI84374.1"/>
    <property type="molecule type" value="Genomic_DNA"/>
</dbReference>
<organism evidence="1 2">
    <name type="scientific">Cyclobacterium xiamenense</name>
    <dbReference type="NCBI Taxonomy" id="1297121"/>
    <lineage>
        <taxon>Bacteria</taxon>
        <taxon>Pseudomonadati</taxon>
        <taxon>Bacteroidota</taxon>
        <taxon>Cytophagia</taxon>
        <taxon>Cytophagales</taxon>
        <taxon>Cyclobacteriaceae</taxon>
        <taxon>Cyclobacterium</taxon>
    </lineage>
</organism>
<name>A0A1H6U1K4_9BACT</name>
<protein>
    <submittedName>
        <fullName evidence="1">Lipid A 3-O-deacylase (PagL)</fullName>
    </submittedName>
</protein>
<reference evidence="2" key="1">
    <citation type="submission" date="2016-10" db="EMBL/GenBank/DDBJ databases">
        <authorList>
            <person name="Varghese N."/>
            <person name="Submissions S."/>
        </authorList>
    </citation>
    <scope>NUCLEOTIDE SEQUENCE [LARGE SCALE GENOMIC DNA]</scope>
    <source>
        <strain evidence="2">IBRC-M 10761</strain>
    </source>
</reference>
<evidence type="ECO:0000313" key="2">
    <source>
        <dbReference type="Proteomes" id="UP000199403"/>
    </source>
</evidence>
<gene>
    <name evidence="1" type="ORF">SAMN05192553_101504</name>
</gene>
<accession>A0A1H6U1K4</accession>
<dbReference type="STRING" id="1416801.SAMN05192553_101504"/>
<dbReference type="Pfam" id="PF09411">
    <property type="entry name" value="PagL"/>
    <property type="match status" value="1"/>
</dbReference>
<proteinExistence type="predicted"/>
<dbReference type="InterPro" id="IPR018550">
    <property type="entry name" value="Lipid-A_deacylase-rel"/>
</dbReference>
<dbReference type="Proteomes" id="UP000199403">
    <property type="component" value="Unassembled WGS sequence"/>
</dbReference>